<dbReference type="PANTHER" id="PTHR30290:SF10">
    <property type="entry name" value="PERIPLASMIC OLIGOPEPTIDE-BINDING PROTEIN-RELATED"/>
    <property type="match status" value="1"/>
</dbReference>
<dbReference type="Proteomes" id="UP000198374">
    <property type="component" value="Unassembled WGS sequence"/>
</dbReference>
<dbReference type="FunFam" id="3.90.76.10:FF:000001">
    <property type="entry name" value="Oligopeptide ABC transporter substrate-binding protein"/>
    <property type="match status" value="1"/>
</dbReference>
<dbReference type="Gene3D" id="3.90.76.10">
    <property type="entry name" value="Dipeptide-binding Protein, Domain 1"/>
    <property type="match status" value="1"/>
</dbReference>
<evidence type="ECO:0000256" key="6">
    <source>
        <dbReference type="SAM" id="SignalP"/>
    </source>
</evidence>
<keyword evidence="4 6" id="KW-0732">Signal</keyword>
<feature type="domain" description="Solute-binding protein family 5" evidence="7">
    <location>
        <begin position="81"/>
        <end position="466"/>
    </location>
</feature>
<evidence type="ECO:0000256" key="5">
    <source>
        <dbReference type="ARBA" id="ARBA00022856"/>
    </source>
</evidence>
<protein>
    <submittedName>
        <fullName evidence="8">Oligopeptide ABC transporter substrate-binding protein</fullName>
    </submittedName>
</protein>
<feature type="chain" id="PRO_5039453209" evidence="6">
    <location>
        <begin position="21"/>
        <end position="548"/>
    </location>
</feature>
<keyword evidence="5" id="KW-0571">Peptide transport</keyword>
<reference evidence="8 9" key="1">
    <citation type="submission" date="2015-11" db="EMBL/GenBank/DDBJ databases">
        <title>Draft genome sequences of new species of the genus Lactobacillus isolated from orchardgrass silage.</title>
        <authorList>
            <person name="Tohno M."/>
            <person name="Tanizawa Y."/>
            <person name="Arita M."/>
        </authorList>
    </citation>
    <scope>NUCLEOTIDE SEQUENCE [LARGE SCALE GENOMIC DNA]</scope>
    <source>
        <strain evidence="8 9">IWT30</strain>
    </source>
</reference>
<keyword evidence="3" id="KW-0813">Transport</keyword>
<dbReference type="SUPFAM" id="SSF53850">
    <property type="entry name" value="Periplasmic binding protein-like II"/>
    <property type="match status" value="1"/>
</dbReference>
<dbReference type="PANTHER" id="PTHR30290">
    <property type="entry name" value="PERIPLASMIC BINDING COMPONENT OF ABC TRANSPORTER"/>
    <property type="match status" value="1"/>
</dbReference>
<dbReference type="GO" id="GO:0015833">
    <property type="term" value="P:peptide transport"/>
    <property type="evidence" value="ECO:0007669"/>
    <property type="project" value="UniProtKB-KW"/>
</dbReference>
<feature type="signal peptide" evidence="6">
    <location>
        <begin position="1"/>
        <end position="20"/>
    </location>
</feature>
<gene>
    <name evidence="8" type="primary">oppA_5</name>
    <name evidence="8" type="ORF">IWT30_01349</name>
</gene>
<keyword evidence="9" id="KW-1185">Reference proteome</keyword>
<dbReference type="EMBL" id="BCMF01000006">
    <property type="protein sequence ID" value="GAW99380.1"/>
    <property type="molecule type" value="Genomic_DNA"/>
</dbReference>
<dbReference type="GO" id="GO:1904680">
    <property type="term" value="F:peptide transmembrane transporter activity"/>
    <property type="evidence" value="ECO:0007669"/>
    <property type="project" value="TreeGrafter"/>
</dbReference>
<sequence length="548" mass="61086" precursor="true">MTFKKFLVGIGSVVVALSLAACGQSKTDSSSNQQMADKQVLNLSRSDTISTLDNSSAAESVSLTALYATNEGLYRLGNHSKIENALATKTQVSKDGLTYTFKLRKNDKWSDGKPVTAQDFVYSWRRTADPKTAANYAYLFDGIKNFSAIQKGKMSPSTLGIAAPSKEKLVVTLSRPVPYFKLLLAFPTFFPEEQSAVEKYGKQYGNNSQEVTNNGPFKVAGWNGTNNTWSLKKNPNYWDKKHVHLSEIKYQVVKSPSTGLNLYNQNKLDVTPLTGTQVANYQGNKGFQKFEGGSIMYLQMNEKRNKALRNVKIRQALSQVINKKALATNVLRDGSTEPKGFVSTNLSRNPKTKTDFATDAYVKSGVTYNVANAKKLWAEGLKEVGEKKLTLTLLSDDTDQAKTTTQYLQDQFQKLPGLSVNIDNVPYKNRLARSSNGNFDLVVSMWGADFADPINFLSLQETNNPTNNGKWSNRKFDQLIKASETTHANEPQQRYDDLVQAEKILMKDQGVIPLYQPSTTELWRPNVHGYVWNPAGMSRGLKSIYITK</sequence>
<proteinExistence type="inferred from homology"/>
<keyword evidence="5" id="KW-0653">Protein transport</keyword>
<dbReference type="InterPro" id="IPR039424">
    <property type="entry name" value="SBP_5"/>
</dbReference>
<evidence type="ECO:0000259" key="7">
    <source>
        <dbReference type="Pfam" id="PF00496"/>
    </source>
</evidence>
<name>A0A1Z5ID49_9LACO</name>
<dbReference type="PROSITE" id="PS51257">
    <property type="entry name" value="PROKAR_LIPOPROTEIN"/>
    <property type="match status" value="1"/>
</dbReference>
<dbReference type="Pfam" id="PF00496">
    <property type="entry name" value="SBP_bac_5"/>
    <property type="match status" value="1"/>
</dbReference>
<dbReference type="InterPro" id="IPR030678">
    <property type="entry name" value="Peptide/Ni-bd"/>
</dbReference>
<evidence type="ECO:0000256" key="2">
    <source>
        <dbReference type="ARBA" id="ARBA00005695"/>
    </source>
</evidence>
<dbReference type="GO" id="GO:0043190">
    <property type="term" value="C:ATP-binding cassette (ABC) transporter complex"/>
    <property type="evidence" value="ECO:0007669"/>
    <property type="project" value="InterPro"/>
</dbReference>
<dbReference type="OrthoDB" id="403896at2"/>
<accession>A0A1Z5ID49</accession>
<dbReference type="CDD" id="cd08504">
    <property type="entry name" value="PBP2_OppA"/>
    <property type="match status" value="1"/>
</dbReference>
<comment type="caution">
    <text evidence="8">The sequence shown here is derived from an EMBL/GenBank/DDBJ whole genome shotgun (WGS) entry which is preliminary data.</text>
</comment>
<evidence type="ECO:0000256" key="4">
    <source>
        <dbReference type="ARBA" id="ARBA00022729"/>
    </source>
</evidence>
<dbReference type="AlphaFoldDB" id="A0A1Z5ID49"/>
<dbReference type="PIRSF" id="PIRSF002741">
    <property type="entry name" value="MppA"/>
    <property type="match status" value="1"/>
</dbReference>
<evidence type="ECO:0000313" key="8">
    <source>
        <dbReference type="EMBL" id="GAW99380.1"/>
    </source>
</evidence>
<dbReference type="Gene3D" id="3.40.190.10">
    <property type="entry name" value="Periplasmic binding protein-like II"/>
    <property type="match status" value="1"/>
</dbReference>
<evidence type="ECO:0000256" key="3">
    <source>
        <dbReference type="ARBA" id="ARBA00022448"/>
    </source>
</evidence>
<dbReference type="InterPro" id="IPR000914">
    <property type="entry name" value="SBP_5_dom"/>
</dbReference>
<dbReference type="FunFam" id="3.10.105.10:FF:000001">
    <property type="entry name" value="Oligopeptide ABC transporter, oligopeptide-binding protein"/>
    <property type="match status" value="1"/>
</dbReference>
<dbReference type="GO" id="GO:0030288">
    <property type="term" value="C:outer membrane-bounded periplasmic space"/>
    <property type="evidence" value="ECO:0007669"/>
    <property type="project" value="UniProtKB-ARBA"/>
</dbReference>
<organism evidence="8 9">
    <name type="scientific">Secundilactobacillus mixtipabuli</name>
    <dbReference type="NCBI Taxonomy" id="1435342"/>
    <lineage>
        <taxon>Bacteria</taxon>
        <taxon>Bacillati</taxon>
        <taxon>Bacillota</taxon>
        <taxon>Bacilli</taxon>
        <taxon>Lactobacillales</taxon>
        <taxon>Lactobacillaceae</taxon>
        <taxon>Secundilactobacillus</taxon>
    </lineage>
</organism>
<comment type="similarity">
    <text evidence="2">Belongs to the bacterial solute-binding protein 5 family.</text>
</comment>
<dbReference type="Gene3D" id="3.10.105.10">
    <property type="entry name" value="Dipeptide-binding Protein, Domain 3"/>
    <property type="match status" value="1"/>
</dbReference>
<evidence type="ECO:0000256" key="1">
    <source>
        <dbReference type="ARBA" id="ARBA00004196"/>
    </source>
</evidence>
<dbReference type="RefSeq" id="WP_089109177.1">
    <property type="nucleotide sequence ID" value="NZ_BCMF01000006.1"/>
</dbReference>
<evidence type="ECO:0000313" key="9">
    <source>
        <dbReference type="Proteomes" id="UP000198374"/>
    </source>
</evidence>
<comment type="subcellular location">
    <subcellularLocation>
        <location evidence="1">Cell envelope</location>
    </subcellularLocation>
</comment>